<evidence type="ECO:0000256" key="4">
    <source>
        <dbReference type="ARBA" id="ARBA00022692"/>
    </source>
</evidence>
<dbReference type="GO" id="GO:0022857">
    <property type="term" value="F:transmembrane transporter activity"/>
    <property type="evidence" value="ECO:0007669"/>
    <property type="project" value="InterPro"/>
</dbReference>
<dbReference type="PANTHER" id="PTHR43266">
    <property type="entry name" value="MACROLIDE-EFFLUX PROTEIN"/>
    <property type="match status" value="1"/>
</dbReference>
<dbReference type="KEGG" id="pstu:UIB01_07175"/>
<keyword evidence="2" id="KW-0813">Transport</keyword>
<sequence length="470" mass="50970">MSRISPDTGSPRSSSTDSPAATHSQFRLLGKRRFLPYFCTQLLGAFNDNVFKQALILAILFKLGTAADTSLLINLCALLFILPFFLFSALGGQFGERFEKAWLIRRIKFAEILIMLAGALGMLLGNLPLLLVVLFCMGTQSALFGPVKYSILPQQLAEDELVGGNALVEMGTFLAILGGTIGAGVLMANEAYAELVAVSVVLIALAGYLASLAIPGGTAALPTLHMDWHVLRQSWRILRLGFGQQRAVSRAMLGNSWFWFLGATYLTQIPAFAKEHLGGDESVVTLILTLFSVGIALGSLLCERLSRHHVEIGLVPFGAIGLSLCGILLWWHAGSHMTPVETVSWLVLLGESSTWWVLGDILGLGIFGGLYIVPLYALIQSRSVVHERSRVVAANNILNALFMVASAVIAIVLLVLLKLSIPQLFLMVSLLSVLVCGALFIDVPEFIERFLLWSLGERLGGVLLAQLRLR</sequence>
<dbReference type="InterPro" id="IPR011701">
    <property type="entry name" value="MFS"/>
</dbReference>
<proteinExistence type="predicted"/>
<comment type="subcellular location">
    <subcellularLocation>
        <location evidence="1">Cell membrane</location>
        <topology evidence="1">Multi-pass membrane protein</topology>
    </subcellularLocation>
</comment>
<dbReference type="AlphaFoldDB" id="A0A023WRF1"/>
<dbReference type="Proteomes" id="UP000025238">
    <property type="component" value="Chromosome"/>
</dbReference>
<evidence type="ECO:0000313" key="9">
    <source>
        <dbReference type="EMBL" id="AHY42270.1"/>
    </source>
</evidence>
<protein>
    <submittedName>
        <fullName evidence="9">Acyltransferase</fullName>
    </submittedName>
</protein>
<evidence type="ECO:0000256" key="2">
    <source>
        <dbReference type="ARBA" id="ARBA00022448"/>
    </source>
</evidence>
<feature type="transmembrane region" description="Helical" evidence="8">
    <location>
        <begin position="391"/>
        <end position="417"/>
    </location>
</feature>
<dbReference type="PANTHER" id="PTHR43266:SF2">
    <property type="entry name" value="MAJOR FACILITATOR SUPERFAMILY (MFS) PROFILE DOMAIN-CONTAINING PROTEIN"/>
    <property type="match status" value="1"/>
</dbReference>
<keyword evidence="6 8" id="KW-0472">Membrane</keyword>
<feature type="transmembrane region" description="Helical" evidence="8">
    <location>
        <begin position="423"/>
        <end position="441"/>
    </location>
</feature>
<organism evidence="9 10">
    <name type="scientific">Stutzerimonas stutzeri</name>
    <name type="common">Pseudomonas stutzeri</name>
    <dbReference type="NCBI Taxonomy" id="316"/>
    <lineage>
        <taxon>Bacteria</taxon>
        <taxon>Pseudomonadati</taxon>
        <taxon>Pseudomonadota</taxon>
        <taxon>Gammaproteobacteria</taxon>
        <taxon>Pseudomonadales</taxon>
        <taxon>Pseudomonadaceae</taxon>
        <taxon>Stutzerimonas</taxon>
    </lineage>
</organism>
<reference evidence="9 10" key="1">
    <citation type="submission" date="2014-03" db="EMBL/GenBank/DDBJ databases">
        <title>Complete genome sequence of Pseudomonas stutzeri 19SMN4.</title>
        <authorList>
            <person name="Brunet-Galmes I."/>
            <person name="Nogales B."/>
            <person name="Busquets A."/>
            <person name="Pena A."/>
            <person name="Gomila M."/>
            <person name="Garcia-Valdes E."/>
            <person name="Lalucat J."/>
            <person name="Bennasar A."/>
            <person name="Bosch R."/>
        </authorList>
    </citation>
    <scope>NUCLEOTIDE SEQUENCE [LARGE SCALE GENOMIC DNA]</scope>
    <source>
        <strain evidence="9 10">19SMN4</strain>
    </source>
</reference>
<keyword evidence="9" id="KW-0012">Acyltransferase</keyword>
<evidence type="ECO:0000256" key="8">
    <source>
        <dbReference type="SAM" id="Phobius"/>
    </source>
</evidence>
<feature type="transmembrane region" description="Helical" evidence="8">
    <location>
        <begin position="314"/>
        <end position="333"/>
    </location>
</feature>
<dbReference type="GO" id="GO:0005886">
    <property type="term" value="C:plasma membrane"/>
    <property type="evidence" value="ECO:0007669"/>
    <property type="project" value="UniProtKB-SubCell"/>
</dbReference>
<evidence type="ECO:0000256" key="5">
    <source>
        <dbReference type="ARBA" id="ARBA00022989"/>
    </source>
</evidence>
<keyword evidence="5 8" id="KW-1133">Transmembrane helix</keyword>
<feature type="region of interest" description="Disordered" evidence="7">
    <location>
        <begin position="1"/>
        <end position="22"/>
    </location>
</feature>
<dbReference type="GO" id="GO:0016746">
    <property type="term" value="F:acyltransferase activity"/>
    <property type="evidence" value="ECO:0007669"/>
    <property type="project" value="UniProtKB-KW"/>
</dbReference>
<name>A0A023WRF1_STUST</name>
<dbReference type="PATRIC" id="fig|316.97.peg.1446"/>
<evidence type="ECO:0000256" key="7">
    <source>
        <dbReference type="SAM" id="MobiDB-lite"/>
    </source>
</evidence>
<dbReference type="Gene3D" id="1.20.1250.20">
    <property type="entry name" value="MFS general substrate transporter like domains"/>
    <property type="match status" value="1"/>
</dbReference>
<feature type="transmembrane region" description="Helical" evidence="8">
    <location>
        <begin position="170"/>
        <end position="188"/>
    </location>
</feature>
<feature type="transmembrane region" description="Helical" evidence="8">
    <location>
        <begin position="71"/>
        <end position="91"/>
    </location>
</feature>
<dbReference type="CDD" id="cd06173">
    <property type="entry name" value="MFS_MefA_like"/>
    <property type="match status" value="1"/>
</dbReference>
<evidence type="ECO:0000256" key="3">
    <source>
        <dbReference type="ARBA" id="ARBA00022475"/>
    </source>
</evidence>
<feature type="transmembrane region" description="Helical" evidence="8">
    <location>
        <begin position="353"/>
        <end position="379"/>
    </location>
</feature>
<feature type="transmembrane region" description="Helical" evidence="8">
    <location>
        <begin position="195"/>
        <end position="214"/>
    </location>
</feature>
<dbReference type="Pfam" id="PF07690">
    <property type="entry name" value="MFS_1"/>
    <property type="match status" value="1"/>
</dbReference>
<keyword evidence="9" id="KW-0808">Transferase</keyword>
<feature type="transmembrane region" description="Helical" evidence="8">
    <location>
        <begin position="112"/>
        <end position="135"/>
    </location>
</feature>
<evidence type="ECO:0000313" key="10">
    <source>
        <dbReference type="Proteomes" id="UP000025238"/>
    </source>
</evidence>
<keyword evidence="4 8" id="KW-0812">Transmembrane</keyword>
<dbReference type="EMBL" id="CP007509">
    <property type="protein sequence ID" value="AHY42270.1"/>
    <property type="molecule type" value="Genomic_DNA"/>
</dbReference>
<feature type="transmembrane region" description="Helical" evidence="8">
    <location>
        <begin position="283"/>
        <end position="302"/>
    </location>
</feature>
<dbReference type="SUPFAM" id="SSF103473">
    <property type="entry name" value="MFS general substrate transporter"/>
    <property type="match status" value="1"/>
</dbReference>
<dbReference type="InterPro" id="IPR036259">
    <property type="entry name" value="MFS_trans_sf"/>
</dbReference>
<accession>A0A023WRF1</accession>
<evidence type="ECO:0000256" key="6">
    <source>
        <dbReference type="ARBA" id="ARBA00023136"/>
    </source>
</evidence>
<evidence type="ECO:0000256" key="1">
    <source>
        <dbReference type="ARBA" id="ARBA00004651"/>
    </source>
</evidence>
<gene>
    <name evidence="9" type="ORF">UIB01_07175</name>
</gene>
<keyword evidence="3" id="KW-1003">Cell membrane</keyword>